<dbReference type="Proteomes" id="UP000009227">
    <property type="component" value="Chromosome"/>
</dbReference>
<dbReference type="InterPro" id="IPR036390">
    <property type="entry name" value="WH_DNA-bd_sf"/>
</dbReference>
<organism evidence="3">
    <name type="scientific">Methanotorris igneus (strain DSM 5666 / JCM 11834 / Kol 5)</name>
    <dbReference type="NCBI Taxonomy" id="880724"/>
    <lineage>
        <taxon>Archaea</taxon>
        <taxon>Methanobacteriati</taxon>
        <taxon>Methanobacteriota</taxon>
        <taxon>Methanomada group</taxon>
        <taxon>Methanococci</taxon>
        <taxon>Methanococcales</taxon>
        <taxon>Methanocaldococcaceae</taxon>
        <taxon>Methanotorris</taxon>
    </lineage>
</organism>
<dbReference type="GO" id="GO:0005829">
    <property type="term" value="C:cytosol"/>
    <property type="evidence" value="ECO:0007669"/>
    <property type="project" value="TreeGrafter"/>
</dbReference>
<dbReference type="Gene3D" id="3.30.70.260">
    <property type="match status" value="1"/>
</dbReference>
<dbReference type="InterPro" id="IPR030489">
    <property type="entry name" value="TR_Rrf2-type_CS"/>
</dbReference>
<dbReference type="STRING" id="880724.Metig_0880"/>
<gene>
    <name evidence="2" type="ordered locus">Metig_0880</name>
</gene>
<keyword evidence="3" id="KW-1185">Reference proteome</keyword>
<evidence type="ECO:0000259" key="1">
    <source>
        <dbReference type="PROSITE" id="PS51671"/>
    </source>
</evidence>
<dbReference type="Gene3D" id="1.10.10.10">
    <property type="entry name" value="Winged helix-like DNA-binding domain superfamily/Winged helix DNA-binding domain"/>
    <property type="match status" value="1"/>
</dbReference>
<dbReference type="AlphaFoldDB" id="F6BD62"/>
<dbReference type="PANTHER" id="PTHR33221:SF15">
    <property type="entry name" value="HTH-TYPE TRANSCRIPTIONAL REGULATOR YWGB-RELATED"/>
    <property type="match status" value="1"/>
</dbReference>
<dbReference type="EMBL" id="CP002737">
    <property type="protein sequence ID" value="AEF96423.1"/>
    <property type="molecule type" value="Genomic_DNA"/>
</dbReference>
<evidence type="ECO:0000313" key="3">
    <source>
        <dbReference type="Proteomes" id="UP000009227"/>
    </source>
</evidence>
<name>F6BD62_METIK</name>
<protein>
    <recommendedName>
        <fullName evidence="1">ACT domain-containing protein</fullName>
    </recommendedName>
</protein>
<dbReference type="PROSITE" id="PS51671">
    <property type="entry name" value="ACT"/>
    <property type="match status" value="1"/>
</dbReference>
<evidence type="ECO:0000313" key="2">
    <source>
        <dbReference type="EMBL" id="AEF96423.1"/>
    </source>
</evidence>
<dbReference type="InterPro" id="IPR045865">
    <property type="entry name" value="ACT-like_dom_sf"/>
</dbReference>
<dbReference type="GO" id="GO:0003700">
    <property type="term" value="F:DNA-binding transcription factor activity"/>
    <property type="evidence" value="ECO:0007669"/>
    <property type="project" value="TreeGrafter"/>
</dbReference>
<dbReference type="PANTHER" id="PTHR33221">
    <property type="entry name" value="WINGED HELIX-TURN-HELIX TRANSCRIPTIONAL REGULATOR, RRF2 FAMILY"/>
    <property type="match status" value="1"/>
</dbReference>
<reference evidence="2 3" key="1">
    <citation type="submission" date="2011-05" db="EMBL/GenBank/DDBJ databases">
        <title>Complete sequence of Methanotorris igneus Kol 5.</title>
        <authorList>
            <consortium name="US DOE Joint Genome Institute"/>
            <person name="Lucas S."/>
            <person name="Han J."/>
            <person name="Lapidus A."/>
            <person name="Cheng J.-F."/>
            <person name="Goodwin L."/>
            <person name="Pitluck S."/>
            <person name="Peters L."/>
            <person name="Mikhailova N."/>
            <person name="Chertkov O."/>
            <person name="Han C."/>
            <person name="Tapia R."/>
            <person name="Land M."/>
            <person name="Hauser L."/>
            <person name="Kyrpides N."/>
            <person name="Ivanova N."/>
            <person name="Pagani I."/>
            <person name="Sieprawska-Lupa M."/>
            <person name="Whitman W."/>
            <person name="Woyke T."/>
        </authorList>
    </citation>
    <scope>NUCLEOTIDE SEQUENCE [LARGE SCALE GENOMIC DNA]</scope>
    <source>
        <strain evidence="3">DSM 5666 / JCM 11834 / Kol 5</strain>
    </source>
</reference>
<dbReference type="Pfam" id="PF02082">
    <property type="entry name" value="Rrf2"/>
    <property type="match status" value="1"/>
</dbReference>
<dbReference type="InterPro" id="IPR002912">
    <property type="entry name" value="ACT_dom"/>
</dbReference>
<dbReference type="SUPFAM" id="SSF55021">
    <property type="entry name" value="ACT-like"/>
    <property type="match status" value="1"/>
</dbReference>
<dbReference type="InterPro" id="IPR000944">
    <property type="entry name" value="Tscrpt_reg_Rrf2"/>
</dbReference>
<feature type="domain" description="ACT" evidence="1">
    <location>
        <begin position="112"/>
        <end position="178"/>
    </location>
</feature>
<dbReference type="SUPFAM" id="SSF46785">
    <property type="entry name" value="Winged helix' DNA-binding domain"/>
    <property type="match status" value="1"/>
</dbReference>
<dbReference type="PROSITE" id="PS01332">
    <property type="entry name" value="HTH_RRF2_1"/>
    <property type="match status" value="1"/>
</dbReference>
<dbReference type="HOGENOM" id="CLU_1792142_0_0_2"/>
<accession>F6BD62</accession>
<sequence>MKQQTNIITQITIKRNKQIFLKSILTLTTLHSEKMKVSGLTKKIMELLKTCSTTKEIAEKLNMHPKNIDRHIRTLRDLGLVETKKGKKGGIKLTKDGKYLLEKGEINLSIIKVQIVAKDRIGLLAEITSKISEINGNILSTTLEKDNEDVIIWLVIENVDIDELREKLKDTVKKLIIL</sequence>
<dbReference type="InterPro" id="IPR036388">
    <property type="entry name" value="WH-like_DNA-bd_sf"/>
</dbReference>
<dbReference type="KEGG" id="mig:Metig_0880"/>
<proteinExistence type="predicted"/>
<dbReference type="CDD" id="cd02116">
    <property type="entry name" value="ACT"/>
    <property type="match status" value="1"/>
</dbReference>